<dbReference type="RefSeq" id="WP_145912555.1">
    <property type="nucleotide sequence ID" value="NZ_CP013251.1"/>
</dbReference>
<organism evidence="3 4">
    <name type="scientific">Endozoicomonas montiporae CL-33</name>
    <dbReference type="NCBI Taxonomy" id="570277"/>
    <lineage>
        <taxon>Bacteria</taxon>
        <taxon>Pseudomonadati</taxon>
        <taxon>Pseudomonadota</taxon>
        <taxon>Gammaproteobacteria</taxon>
        <taxon>Oceanospirillales</taxon>
        <taxon>Endozoicomonadaceae</taxon>
        <taxon>Endozoicomonas</taxon>
    </lineage>
</organism>
<proteinExistence type="predicted"/>
<sequence length="1484" mass="167805">MKSGNNRRQGSGGFVCCLALLLLFCSSLMFTAASVWAGGNEDTPPNFLSTLQLLNLRRDEFIDAILMLMARRQDQSVLMDSMHYYRMIVRSPRVSSSPKPGSPAKKSKVEGHFLSPSRKSSSSSTPPFSPKRASGLFSSSPQPMCPARFSFSPESGVSSGSSSPIAMTFRSRNRSSNDFGGRLSMGLSNLALLSLPTDTSQSSGISGEGKDDFVEGDVFGMSMELSESDRPIKKESTQGALKKDQAGRNFRPAGFGLSFFIEKDYIKEDETDSVLNELAKSPSKFDTAEAASDSPLGRSPALLSGLDSGKLHKDLIDRNRARNKRRRSSQPNIDESEQVVGSPPGWYIQSGPKAKVFDCDRIDLFNDAKFGKAYKEYAHWCRYYRNIPQPADREADFFEVFVRVIDDRKPRSDRAYIHDDMLCIVTSLGDSGTPMTFEFCAKFQRYEQYSLAALARNEYKSAARASPTDQAFDASVELFLREFENNARFEMFNECEQQVIKVDGYDKDILFRCIGRGQCKAVFEIDELFPGLAFSWQRGHTQDSARLLEGLQSASLTVYEELAMGRDPKTRELLDTDQIKKPPHKSIDSTRMPSVYRLIPAVDGSTTVVEIQHRIKPENLAQTYIVEALRHGLDHAVEIKVKFREDIPTTVMDFNRVPKEGSYVAYNYEIMRYPLVNILEAIFETLIDQLIQFTNTLGEFRSLRNMPVSIGVDSKLPNYYVSFYMGADGSLKADLKNFDNEPPNLKLLDNGEPLYHGGPLFDCITDLFPDSHLQEDFVERVQKITAFRSLLKKLLASIAADYIKYQQGATFDFQWVIDQINDEAHSQEAGEPPVTWSEIEEYMEKSKRSHQAFRLYVWVCQLVAKFRPDRIKMPQAFIPVNHDQKDWLKRIQQKYERAIVGLILQNRLQELDQLLQAILSDEIDYPSDAPLPLTASPWLRQYMARFHVLEQRFGGLFSHYMNQMQGEDPVVSALEVLLDDFLNSTLESLDNDLANGYGAYCLSARLPVINQLEHKHFHSWWNAWRLVRLQCGTASRLTDAQQQRFVGQADPTFVFKALNESWNSTLQMVRFGSPQLAVAHLLGLNRDRARALLHRLLFTVRGDGAEPATQWLFDLRQWFDARQLSDGDHYRLLALFAGLLLKGDIHVFEFDGGRFIGVTVLGMSYDSSQSWVHSERFIPFEEVNLSHYSPGQRPEHYILFHNVIRGQTTGYSPQQLWWSVGVPLPPVQTDPDFDELLHPAQVYDVQNPVNRARLNQPAGHHADFLRQYIGNWRTLFVAAGFRVIHTPKDNSCLYHAIAEVLSRKLNRTIKADEVKAIIRQFLARLKHKFQLNMGAYNNQDPRVIEPYTGEELYLLNTMGGMLDVLDAEINVEGLWNDYNMVIVAANAFQTPLHFIVPHLAPIQNEAHAAVNVIQVNPAQDNQVIDAVPYEAVIFYTGGAHWEAAEPSGERGTSSLEGTFSEECAVHGLAAVLALLQAHGMNPVK</sequence>
<feature type="chain" id="PRO_5007493056" description="Ubiquitinyl hydrolase 1" evidence="2">
    <location>
        <begin position="38"/>
        <end position="1484"/>
    </location>
</feature>
<feature type="signal peptide" evidence="2">
    <location>
        <begin position="1"/>
        <end position="37"/>
    </location>
</feature>
<keyword evidence="2" id="KW-0732">Signal</keyword>
<gene>
    <name evidence="3" type="ORF">EZMO1_1967</name>
</gene>
<dbReference type="EMBL" id="CP013251">
    <property type="protein sequence ID" value="AMO56096.1"/>
    <property type="molecule type" value="Genomic_DNA"/>
</dbReference>
<evidence type="ECO:0008006" key="5">
    <source>
        <dbReference type="Google" id="ProtNLM"/>
    </source>
</evidence>
<feature type="compositionally biased region" description="Low complexity" evidence="1">
    <location>
        <begin position="149"/>
        <end position="164"/>
    </location>
</feature>
<evidence type="ECO:0000256" key="1">
    <source>
        <dbReference type="SAM" id="MobiDB-lite"/>
    </source>
</evidence>
<feature type="region of interest" description="Disordered" evidence="1">
    <location>
        <begin position="93"/>
        <end position="169"/>
    </location>
</feature>
<dbReference type="CDD" id="cd22744">
    <property type="entry name" value="OTU"/>
    <property type="match status" value="1"/>
</dbReference>
<reference evidence="3 4" key="1">
    <citation type="journal article" date="2016" name="Front. Microbiol.">
        <title>Genomic Insight into the Host-Endosymbiont Relationship of Endozoicomonas montiporae CL-33(T) with its Coral Host.</title>
        <authorList>
            <person name="Ding J.-Y."/>
            <person name="Shiu J.-H."/>
            <person name="Chen W.-M."/>
            <person name="Chiang Y.-R."/>
            <person name="Tang S.-L."/>
        </authorList>
    </citation>
    <scope>NUCLEOTIDE SEQUENCE [LARGE SCALE GENOMIC DNA]</scope>
    <source>
        <strain evidence="3 4">CL-33</strain>
    </source>
</reference>
<feature type="compositionally biased region" description="Basic and acidic residues" evidence="1">
    <location>
        <begin position="227"/>
        <end position="246"/>
    </location>
</feature>
<dbReference type="Proteomes" id="UP000071065">
    <property type="component" value="Chromosome"/>
</dbReference>
<dbReference type="KEGG" id="emp:EZMO1_1967"/>
<dbReference type="Gene3D" id="3.90.70.80">
    <property type="match status" value="1"/>
</dbReference>
<evidence type="ECO:0000313" key="3">
    <source>
        <dbReference type="EMBL" id="AMO56096.1"/>
    </source>
</evidence>
<protein>
    <recommendedName>
        <fullName evidence="5">Ubiquitinyl hydrolase 1</fullName>
    </recommendedName>
</protein>
<evidence type="ECO:0000313" key="4">
    <source>
        <dbReference type="Proteomes" id="UP000071065"/>
    </source>
</evidence>
<feature type="compositionally biased region" description="Low complexity" evidence="1">
    <location>
        <begin position="115"/>
        <end position="126"/>
    </location>
</feature>
<dbReference type="STRING" id="570277.EZMO1_1967"/>
<evidence type="ECO:0000256" key="2">
    <source>
        <dbReference type="SAM" id="SignalP"/>
    </source>
</evidence>
<name>A0A142BBH0_9GAMM</name>
<feature type="compositionally biased region" description="Low complexity" evidence="1">
    <location>
        <begin position="93"/>
        <end position="104"/>
    </location>
</feature>
<feature type="region of interest" description="Disordered" evidence="1">
    <location>
        <begin position="226"/>
        <end position="247"/>
    </location>
</feature>
<dbReference type="PATRIC" id="fig|570277.3.peg.2118"/>
<accession>A0A142BBH0</accession>
<feature type="region of interest" description="Disordered" evidence="1">
    <location>
        <begin position="317"/>
        <end position="345"/>
    </location>
</feature>